<dbReference type="InterPro" id="IPR036396">
    <property type="entry name" value="Cyt_P450_sf"/>
</dbReference>
<dbReference type="PANTHER" id="PTHR24291:SF50">
    <property type="entry name" value="BIFUNCTIONAL ALBAFLAVENONE MONOOXYGENASE_TERPENE SYNTHASE"/>
    <property type="match status" value="1"/>
</dbReference>
<name>A0ABT0JYR3_9ACTN</name>
<dbReference type="CDD" id="cd11049">
    <property type="entry name" value="CYP170A1-like"/>
    <property type="match status" value="1"/>
</dbReference>
<keyword evidence="5 7" id="KW-0408">Iron</keyword>
<evidence type="ECO:0000256" key="3">
    <source>
        <dbReference type="ARBA" id="ARBA00022723"/>
    </source>
</evidence>
<keyword evidence="9" id="KW-1185">Reference proteome</keyword>
<evidence type="ECO:0000256" key="2">
    <source>
        <dbReference type="ARBA" id="ARBA00022617"/>
    </source>
</evidence>
<dbReference type="Proteomes" id="UP001201873">
    <property type="component" value="Unassembled WGS sequence"/>
</dbReference>
<evidence type="ECO:0000256" key="7">
    <source>
        <dbReference type="RuleBase" id="RU000461"/>
    </source>
</evidence>
<dbReference type="InterPro" id="IPR050196">
    <property type="entry name" value="Cytochrome_P450_Monoox"/>
</dbReference>
<dbReference type="RefSeq" id="WP_248824900.1">
    <property type="nucleotide sequence ID" value="NZ_JALKFT010000011.1"/>
</dbReference>
<dbReference type="PROSITE" id="PS00086">
    <property type="entry name" value="CYTOCHROME_P450"/>
    <property type="match status" value="1"/>
</dbReference>
<keyword evidence="4 7" id="KW-0560">Oxidoreductase</keyword>
<dbReference type="InterPro" id="IPR002401">
    <property type="entry name" value="Cyt_P450_E_grp-I"/>
</dbReference>
<dbReference type="PANTHER" id="PTHR24291">
    <property type="entry name" value="CYTOCHROME P450 FAMILY 4"/>
    <property type="match status" value="1"/>
</dbReference>
<organism evidence="8 9">
    <name type="scientific">Frankia umida</name>
    <dbReference type="NCBI Taxonomy" id="573489"/>
    <lineage>
        <taxon>Bacteria</taxon>
        <taxon>Bacillati</taxon>
        <taxon>Actinomycetota</taxon>
        <taxon>Actinomycetes</taxon>
        <taxon>Frankiales</taxon>
        <taxon>Frankiaceae</taxon>
        <taxon>Frankia</taxon>
    </lineage>
</organism>
<dbReference type="SUPFAM" id="SSF48264">
    <property type="entry name" value="Cytochrome P450"/>
    <property type="match status" value="1"/>
</dbReference>
<sequence>MTTSETVARPGRDQVRTRSYTFAVADGRVPGLGHAPALMRRPLDFLAGLPAQGDLVEISLGPRRAYLACHPDLVNEVLVRTRVYDKGGPLFDKVRLLIGDGLVSAPWEVHRRLRRLMQPAFHHGRLDGYLQLMAEEIDRVLSTWRAGQAIDVNEALHSLTLRITARTMFATDVAESRILNEVAACMPIIMRGVYQRTVAPVDWWEKLPLPGNRRFDQVRARMLAVIGETIELQRRDGTDHGDLLSILVAARDGDEAARLSDAEVFDQVMTLLIGGTETTANAIGWVLHVLAQNPPVEAAVHAEIAGVLERSGGDTPGVADIAAFDYTGRVLQETLRLYPPAWVLTRVTTQDTDLGGRHLPRGSIVLYSPYAMGHSGALFADPERFDPDRWLPARAREIPPGAFTVFGGGSRKCIGDTFGLAEATLTIANIAHRFWLRPVPGARPHTAIPRASLGTGPYPMVPWLRRP</sequence>
<dbReference type="PRINTS" id="PR00385">
    <property type="entry name" value="P450"/>
</dbReference>
<protein>
    <submittedName>
        <fullName evidence="8">Cytochrome P450</fullName>
    </submittedName>
</protein>
<evidence type="ECO:0000256" key="5">
    <source>
        <dbReference type="ARBA" id="ARBA00023004"/>
    </source>
</evidence>
<proteinExistence type="inferred from homology"/>
<evidence type="ECO:0000256" key="6">
    <source>
        <dbReference type="ARBA" id="ARBA00023033"/>
    </source>
</evidence>
<dbReference type="Gene3D" id="1.10.630.10">
    <property type="entry name" value="Cytochrome P450"/>
    <property type="match status" value="1"/>
</dbReference>
<reference evidence="8 9" key="1">
    <citation type="submission" date="2022-04" db="EMBL/GenBank/DDBJ databases">
        <title>Genome diversity in the genus Frankia.</title>
        <authorList>
            <person name="Carlos-Shanley C."/>
            <person name="Hahn D."/>
        </authorList>
    </citation>
    <scope>NUCLEOTIDE SEQUENCE [LARGE SCALE GENOMIC DNA]</scope>
    <source>
        <strain evidence="8 9">Ag45/Mut15</strain>
    </source>
</reference>
<dbReference type="PRINTS" id="PR00463">
    <property type="entry name" value="EP450I"/>
</dbReference>
<dbReference type="InterPro" id="IPR001128">
    <property type="entry name" value="Cyt_P450"/>
</dbReference>
<evidence type="ECO:0000256" key="1">
    <source>
        <dbReference type="ARBA" id="ARBA00010617"/>
    </source>
</evidence>
<keyword evidence="6 7" id="KW-0503">Monooxygenase</keyword>
<comment type="caution">
    <text evidence="8">The sequence shown here is derived from an EMBL/GenBank/DDBJ whole genome shotgun (WGS) entry which is preliminary data.</text>
</comment>
<dbReference type="InterPro" id="IPR017972">
    <property type="entry name" value="Cyt_P450_CS"/>
</dbReference>
<comment type="similarity">
    <text evidence="1 7">Belongs to the cytochrome P450 family.</text>
</comment>
<evidence type="ECO:0000256" key="4">
    <source>
        <dbReference type="ARBA" id="ARBA00023002"/>
    </source>
</evidence>
<accession>A0ABT0JYR3</accession>
<gene>
    <name evidence="8" type="ORF">MXD59_12930</name>
</gene>
<keyword evidence="3 7" id="KW-0479">Metal-binding</keyword>
<evidence type="ECO:0000313" key="8">
    <source>
        <dbReference type="EMBL" id="MCK9876671.1"/>
    </source>
</evidence>
<keyword evidence="2 7" id="KW-0349">Heme</keyword>
<evidence type="ECO:0000313" key="9">
    <source>
        <dbReference type="Proteomes" id="UP001201873"/>
    </source>
</evidence>
<dbReference type="Pfam" id="PF00067">
    <property type="entry name" value="p450"/>
    <property type="match status" value="1"/>
</dbReference>
<dbReference type="EMBL" id="JALKFT010000011">
    <property type="protein sequence ID" value="MCK9876671.1"/>
    <property type="molecule type" value="Genomic_DNA"/>
</dbReference>